<accession>K6ZLP8</accession>
<dbReference type="InterPro" id="IPR006680">
    <property type="entry name" value="Amidohydro-rel"/>
</dbReference>
<evidence type="ECO:0000313" key="4">
    <source>
        <dbReference type="EMBL" id="AGH47679.1"/>
    </source>
</evidence>
<dbReference type="Gene3D" id="2.30.40.10">
    <property type="entry name" value="Urease, subunit C, domain 1"/>
    <property type="match status" value="1"/>
</dbReference>
<keyword evidence="5" id="KW-1185">Reference proteome</keyword>
<dbReference type="Pfam" id="PF01979">
    <property type="entry name" value="Amidohydro_1"/>
    <property type="match status" value="1"/>
</dbReference>
<keyword evidence="2" id="KW-0732">Signal</keyword>
<dbReference type="PATRIC" id="fig|1129794.4.peg.5562"/>
<dbReference type="eggNOG" id="COG1228">
    <property type="taxonomic scope" value="Bacteria"/>
</dbReference>
<dbReference type="KEGG" id="gps:C427_5585"/>
<feature type="compositionally biased region" description="Polar residues" evidence="1">
    <location>
        <begin position="171"/>
        <end position="184"/>
    </location>
</feature>
<dbReference type="STRING" id="1129794.C427_5585"/>
<sequence length="439" mass="46674">MKNKILKSALALATLGQLFLTSAAIATTEVPVTIIHAGSLIDSTSDKVIKNASVIITDNKITAINEGFTSGSSEDTVIDLSDYTLMPGFMDMHTHISSQNSGPASYMEAFTLNEADYAIKGVMYAEKTLMAGFTTIRNLGDGNNETVALRNAINKGMVKGPRIYTAAKSIATTGGHSDPTNGRSKSIMGDPGPLQGVINGEAEARKAVRQRYKDGADLIKITATGGVLSVAKSGQNPQFMDDELNAIVATAKDYGMTVAVHAHGKEGMLRAIKAGVTSIEHGTYMDEEVFKQMKKHGTYYVPTIMAGKWVAEKAKIDGFFPELVRPKAAAIGPLIQQTLANAYKAGLKIAFGTDSGVSAHGDNALEFVFMVEAGMKPIEAIRSATQNAADLLNISDTVGTIEVGKLADLVAVKGDPLKQISLLQNMNFVMKDGVVYKNM</sequence>
<dbReference type="GO" id="GO:0016810">
    <property type="term" value="F:hydrolase activity, acting on carbon-nitrogen (but not peptide) bonds"/>
    <property type="evidence" value="ECO:0007669"/>
    <property type="project" value="InterPro"/>
</dbReference>
<evidence type="ECO:0000259" key="3">
    <source>
        <dbReference type="Pfam" id="PF01979"/>
    </source>
</evidence>
<evidence type="ECO:0000313" key="5">
    <source>
        <dbReference type="Proteomes" id="UP000011864"/>
    </source>
</evidence>
<evidence type="ECO:0000256" key="1">
    <source>
        <dbReference type="SAM" id="MobiDB-lite"/>
    </source>
</evidence>
<dbReference type="PANTHER" id="PTHR43135:SF3">
    <property type="entry name" value="ALPHA-D-RIBOSE 1-METHYLPHOSPHONATE 5-TRIPHOSPHATE DIPHOSPHATASE"/>
    <property type="match status" value="1"/>
</dbReference>
<dbReference type="OrthoDB" id="9782972at2"/>
<organism evidence="4 5">
    <name type="scientific">Paraglaciecola psychrophila 170</name>
    <dbReference type="NCBI Taxonomy" id="1129794"/>
    <lineage>
        <taxon>Bacteria</taxon>
        <taxon>Pseudomonadati</taxon>
        <taxon>Pseudomonadota</taxon>
        <taxon>Gammaproteobacteria</taxon>
        <taxon>Alteromonadales</taxon>
        <taxon>Alteromonadaceae</taxon>
        <taxon>Paraglaciecola</taxon>
    </lineage>
</organism>
<dbReference type="Proteomes" id="UP000011864">
    <property type="component" value="Chromosome"/>
</dbReference>
<keyword evidence="4" id="KW-0378">Hydrolase</keyword>
<dbReference type="Gene3D" id="3.20.20.140">
    <property type="entry name" value="Metal-dependent hydrolases"/>
    <property type="match status" value="1"/>
</dbReference>
<dbReference type="CDD" id="cd01299">
    <property type="entry name" value="Met_dep_hydrolase_A"/>
    <property type="match status" value="1"/>
</dbReference>
<dbReference type="RefSeq" id="WP_007636682.1">
    <property type="nucleotide sequence ID" value="NC_020514.1"/>
</dbReference>
<dbReference type="InterPro" id="IPR032466">
    <property type="entry name" value="Metal_Hydrolase"/>
</dbReference>
<feature type="chain" id="PRO_5003902134" evidence="2">
    <location>
        <begin position="27"/>
        <end position="439"/>
    </location>
</feature>
<dbReference type="SUPFAM" id="SSF51556">
    <property type="entry name" value="Metallo-dependent hydrolases"/>
    <property type="match status" value="1"/>
</dbReference>
<dbReference type="PANTHER" id="PTHR43135">
    <property type="entry name" value="ALPHA-D-RIBOSE 1-METHYLPHOSPHONATE 5-TRIPHOSPHATE DIPHOSPHATASE"/>
    <property type="match status" value="1"/>
</dbReference>
<evidence type="ECO:0000256" key="2">
    <source>
        <dbReference type="SAM" id="SignalP"/>
    </source>
</evidence>
<dbReference type="SUPFAM" id="SSF51338">
    <property type="entry name" value="Composite domain of metallo-dependent hydrolases"/>
    <property type="match status" value="1"/>
</dbReference>
<feature type="signal peptide" evidence="2">
    <location>
        <begin position="1"/>
        <end position="26"/>
    </location>
</feature>
<dbReference type="AlphaFoldDB" id="K6ZLP8"/>
<proteinExistence type="predicted"/>
<feature type="region of interest" description="Disordered" evidence="1">
    <location>
        <begin position="171"/>
        <end position="190"/>
    </location>
</feature>
<gene>
    <name evidence="4" type="ORF">C427_5585</name>
</gene>
<feature type="domain" description="Amidohydrolase-related" evidence="3">
    <location>
        <begin position="84"/>
        <end position="436"/>
    </location>
</feature>
<reference evidence="4 5" key="1">
    <citation type="journal article" date="2013" name="Genome Announc.">
        <title>Complete Genome Sequence of Glaciecola psychrophila Strain 170T.</title>
        <authorList>
            <person name="Yin J."/>
            <person name="Chen J."/>
            <person name="Liu G."/>
            <person name="Yu Y."/>
            <person name="Song L."/>
            <person name="Wang X."/>
            <person name="Qu X."/>
        </authorList>
    </citation>
    <scope>NUCLEOTIDE SEQUENCE [LARGE SCALE GENOMIC DNA]</scope>
    <source>
        <strain evidence="4 5">170</strain>
    </source>
</reference>
<dbReference type="InterPro" id="IPR011059">
    <property type="entry name" value="Metal-dep_hydrolase_composite"/>
</dbReference>
<dbReference type="InterPro" id="IPR051781">
    <property type="entry name" value="Metallo-dep_Hydrolase"/>
</dbReference>
<name>K6ZLP8_9ALTE</name>
<protein>
    <submittedName>
        <fullName evidence="4">Amidohydrolase</fullName>
    </submittedName>
</protein>
<dbReference type="HOGENOM" id="CLU_023620_2_2_6"/>
<dbReference type="InterPro" id="IPR057744">
    <property type="entry name" value="OTAase-like"/>
</dbReference>
<dbReference type="EMBL" id="CP003837">
    <property type="protein sequence ID" value="AGH47679.1"/>
    <property type="molecule type" value="Genomic_DNA"/>
</dbReference>